<protein>
    <submittedName>
        <fullName evidence="1">Uncharacterized protein</fullName>
    </submittedName>
</protein>
<evidence type="ECO:0000313" key="1">
    <source>
        <dbReference type="EMBL" id="QXN75327.1"/>
    </source>
</evidence>
<accession>A0A8F5RC65</accession>
<reference evidence="1" key="1">
    <citation type="submission" date="2021-04" db="EMBL/GenBank/DDBJ databases">
        <title>Genomes of microviruses identified in yellow-bellied marmot fecal samples.</title>
        <authorList>
            <person name="Varsani A."/>
            <person name="Kraberger S."/>
            <person name="Chatterjee A."/>
            <person name="Richet C."/>
            <person name="Fontenele R.S."/>
            <person name="Schmidlin K."/>
            <person name="Blumstein D.T."/>
        </authorList>
    </citation>
    <scope>NUCLEOTIDE SEQUENCE</scope>
    <source>
        <strain evidence="1">Mar65</strain>
    </source>
</reference>
<name>A0A8F5RC65_9VIRU</name>
<organism evidence="1">
    <name type="scientific">Microvirus mar65</name>
    <dbReference type="NCBI Taxonomy" id="2851202"/>
    <lineage>
        <taxon>Viruses</taxon>
        <taxon>Monodnaviria</taxon>
        <taxon>Sangervirae</taxon>
        <taxon>Phixviricota</taxon>
        <taxon>Malgrandaviricetes</taxon>
        <taxon>Petitvirales</taxon>
        <taxon>Microviridae</taxon>
    </lineage>
</organism>
<proteinExistence type="predicted"/>
<sequence>MYYLVNIFDVRSTRENPVAPKQVVVSDSQIKDLISETIDTDHYVMVAGVPEYGRDNLVSNDDKVIEE</sequence>
<dbReference type="EMBL" id="MZ089811">
    <property type="protein sequence ID" value="QXN75327.1"/>
    <property type="molecule type" value="Genomic_DNA"/>
</dbReference>